<sequence>MSDDFDEIIDEFKKMLNLDSDAFEVDFLFIPASDVDLDLGRDKKNIEGFKISYHFETGMEKPEIKIESNIDKSRIREYLKDIDLSKHLNLKNINNSKLIKEIDASKLSLDSYRQENDLYVLEPYTEITDEKDLSEIILEIPGMEEDNVSIDFSEEGRRIIFTAENKNRKYTKKIALLFKSSKRDYKLEVNNGLAILKVYKSDK</sequence>
<accession>A0A0F9RU88</accession>
<reference evidence="1" key="1">
    <citation type="journal article" date="2015" name="Nature">
        <title>Complex archaea that bridge the gap between prokaryotes and eukaryotes.</title>
        <authorList>
            <person name="Spang A."/>
            <person name="Saw J.H."/>
            <person name="Jorgensen S.L."/>
            <person name="Zaremba-Niedzwiedzka K."/>
            <person name="Martijn J."/>
            <person name="Lind A.E."/>
            <person name="van Eijk R."/>
            <person name="Schleper C."/>
            <person name="Guy L."/>
            <person name="Ettema T.J."/>
        </authorList>
    </citation>
    <scope>NUCLEOTIDE SEQUENCE</scope>
</reference>
<name>A0A0F9RU88_9ZZZZ</name>
<dbReference type="EMBL" id="LAZR01003209">
    <property type="protein sequence ID" value="KKN20778.1"/>
    <property type="molecule type" value="Genomic_DNA"/>
</dbReference>
<dbReference type="InterPro" id="IPR008978">
    <property type="entry name" value="HSP20-like_chaperone"/>
</dbReference>
<proteinExistence type="predicted"/>
<protein>
    <recommendedName>
        <fullName evidence="2">SHSP domain-containing protein</fullName>
    </recommendedName>
</protein>
<evidence type="ECO:0008006" key="2">
    <source>
        <dbReference type="Google" id="ProtNLM"/>
    </source>
</evidence>
<gene>
    <name evidence="1" type="ORF">LCGC14_0932090</name>
</gene>
<comment type="caution">
    <text evidence="1">The sequence shown here is derived from an EMBL/GenBank/DDBJ whole genome shotgun (WGS) entry which is preliminary data.</text>
</comment>
<dbReference type="Gene3D" id="2.60.40.790">
    <property type="match status" value="1"/>
</dbReference>
<dbReference type="AlphaFoldDB" id="A0A0F9RU88"/>
<organism evidence="1">
    <name type="scientific">marine sediment metagenome</name>
    <dbReference type="NCBI Taxonomy" id="412755"/>
    <lineage>
        <taxon>unclassified sequences</taxon>
        <taxon>metagenomes</taxon>
        <taxon>ecological metagenomes</taxon>
    </lineage>
</organism>
<evidence type="ECO:0000313" key="1">
    <source>
        <dbReference type="EMBL" id="KKN20778.1"/>
    </source>
</evidence>